<dbReference type="Proteomes" id="UP001409585">
    <property type="component" value="Unassembled WGS sequence"/>
</dbReference>
<proteinExistence type="predicted"/>
<dbReference type="RefSeq" id="WP_345426732.1">
    <property type="nucleotide sequence ID" value="NZ_AP031496.1"/>
</dbReference>
<evidence type="ECO:0000259" key="1">
    <source>
        <dbReference type="SMART" id="SM00460"/>
    </source>
</evidence>
<dbReference type="AlphaFoldDB" id="A0AAV3U8B1"/>
<dbReference type="InterPro" id="IPR013589">
    <property type="entry name" value="Bac_transglu_N"/>
</dbReference>
<dbReference type="InterPro" id="IPR002931">
    <property type="entry name" value="Transglutaminase-like"/>
</dbReference>
<comment type="caution">
    <text evidence="2">The sequence shown here is derived from an EMBL/GenBank/DDBJ whole genome shotgun (WGS) entry which is preliminary data.</text>
</comment>
<accession>A0AAV3U8B1</accession>
<dbReference type="Pfam" id="PF01841">
    <property type="entry name" value="Transglut_core"/>
    <property type="match status" value="1"/>
</dbReference>
<gene>
    <name evidence="2" type="ORF">GCM10025791_40780</name>
</gene>
<evidence type="ECO:0000313" key="3">
    <source>
        <dbReference type="Proteomes" id="UP001409585"/>
    </source>
</evidence>
<keyword evidence="3" id="KW-1185">Reference proteome</keyword>
<dbReference type="SUPFAM" id="SSF54001">
    <property type="entry name" value="Cysteine proteinases"/>
    <property type="match status" value="1"/>
</dbReference>
<sequence>MKRYKIVHKTQYDFSGSVQLQPHTLRLRPREGHELRMESSKLVISPSATLRWHRDVEGNSVATASFTESTQSLAIQSEIIIQQYDQTPHDFLVSDYAVDYPFQYNDEDKELLLPYMRSSGTEETSLLANWIIGIWQPGEKIQTFALLLRLNQRIYQALTYRRREEEGVQSVEQTLSLKSGSCRDSAFLFIAAARQFGFAARFVSGYIYSDSTTNPLGQSGSTHAWAEVFLPGAGWKGFDPTIGSLVGAEHITVAVARLPESVPPISGSFNGPPGANMMVNVWVTELAGH</sequence>
<dbReference type="PANTHER" id="PTHR33490">
    <property type="entry name" value="BLR5614 PROTEIN-RELATED"/>
    <property type="match status" value="1"/>
</dbReference>
<dbReference type="EMBL" id="BAABLX010000072">
    <property type="protein sequence ID" value="GAA4956347.1"/>
    <property type="molecule type" value="Genomic_DNA"/>
</dbReference>
<feature type="domain" description="Transglutaminase-like" evidence="1">
    <location>
        <begin position="174"/>
        <end position="242"/>
    </location>
</feature>
<organism evidence="2 3">
    <name type="scientific">Halioxenophilus aromaticivorans</name>
    <dbReference type="NCBI Taxonomy" id="1306992"/>
    <lineage>
        <taxon>Bacteria</taxon>
        <taxon>Pseudomonadati</taxon>
        <taxon>Pseudomonadota</taxon>
        <taxon>Gammaproteobacteria</taxon>
        <taxon>Alteromonadales</taxon>
        <taxon>Alteromonadaceae</taxon>
        <taxon>Halioxenophilus</taxon>
    </lineage>
</organism>
<protein>
    <submittedName>
        <fullName evidence="2">Transglutaminase family protein</fullName>
    </submittedName>
</protein>
<dbReference type="InterPro" id="IPR038765">
    <property type="entry name" value="Papain-like_cys_pep_sf"/>
</dbReference>
<dbReference type="Pfam" id="PF08379">
    <property type="entry name" value="Bact_transglu_N"/>
    <property type="match status" value="1"/>
</dbReference>
<dbReference type="SMART" id="SM00460">
    <property type="entry name" value="TGc"/>
    <property type="match status" value="1"/>
</dbReference>
<evidence type="ECO:0000313" key="2">
    <source>
        <dbReference type="EMBL" id="GAA4956347.1"/>
    </source>
</evidence>
<name>A0AAV3U8B1_9ALTE</name>
<dbReference type="PANTHER" id="PTHR33490:SF1">
    <property type="entry name" value="SLL1233 PROTEIN"/>
    <property type="match status" value="1"/>
</dbReference>
<dbReference type="Gene3D" id="3.10.620.30">
    <property type="match status" value="1"/>
</dbReference>
<reference evidence="3" key="1">
    <citation type="journal article" date="2019" name="Int. J. Syst. Evol. Microbiol.">
        <title>The Global Catalogue of Microorganisms (GCM) 10K type strain sequencing project: providing services to taxonomists for standard genome sequencing and annotation.</title>
        <authorList>
            <consortium name="The Broad Institute Genomics Platform"/>
            <consortium name="The Broad Institute Genome Sequencing Center for Infectious Disease"/>
            <person name="Wu L."/>
            <person name="Ma J."/>
        </authorList>
    </citation>
    <scope>NUCLEOTIDE SEQUENCE [LARGE SCALE GENOMIC DNA]</scope>
    <source>
        <strain evidence="3">JCM 19134</strain>
    </source>
</reference>